<dbReference type="Pfam" id="PF20150">
    <property type="entry name" value="2EXR"/>
    <property type="match status" value="1"/>
</dbReference>
<reference evidence="3 4" key="1">
    <citation type="submission" date="2016-05" db="EMBL/GenBank/DDBJ databases">
        <title>A degradative enzymes factory behind the ericoid mycorrhizal symbiosis.</title>
        <authorList>
            <consortium name="DOE Joint Genome Institute"/>
            <person name="Martino E."/>
            <person name="Morin E."/>
            <person name="Grelet G."/>
            <person name="Kuo A."/>
            <person name="Kohler A."/>
            <person name="Daghino S."/>
            <person name="Barry K."/>
            <person name="Choi C."/>
            <person name="Cichocki N."/>
            <person name="Clum A."/>
            <person name="Copeland A."/>
            <person name="Hainaut M."/>
            <person name="Haridas S."/>
            <person name="Labutti K."/>
            <person name="Lindquist E."/>
            <person name="Lipzen A."/>
            <person name="Khouja H.-R."/>
            <person name="Murat C."/>
            <person name="Ohm R."/>
            <person name="Olson A."/>
            <person name="Spatafora J."/>
            <person name="Veneault-Fourrey C."/>
            <person name="Henrissat B."/>
            <person name="Grigoriev I."/>
            <person name="Martin F."/>
            <person name="Perotto S."/>
        </authorList>
    </citation>
    <scope>NUCLEOTIDE SEQUENCE [LARGE SCALE GENOMIC DNA]</scope>
    <source>
        <strain evidence="3 4">UAMH 7357</strain>
    </source>
</reference>
<sequence length="514" mass="58252">MFCTIERGGAFDCAPQQPESLQNPEQFLGTEIYPQGLLKSGWVHGHVYLSPSYEPPRLLSFLPTSSSRTKRSPTPHKKTGSNGKRPNIEMTEINNKIGAMKINDDQSEKSNAVHMSATNASLNVPQARKTGGGRKKKQWKKLNMASRQIVPEPKEQPSTAGRKVYNGPPATAFQLFPILPVELRVKIWGYAALHPRFIEIERGPKVRDGYDLGRIICAGDEYRCRVSPASRRPPSMFHVSREARDEAMAHYKLHQHLAFTFAKVPREPIPRVAITLSCRANCTCDYDDPAYGADTDIRTMQALHGLFPPFIREKDMDRWPGCPCLEEVYWVVPSNLWRRAQGTIDADVGIRHATTNGLTNGQRSYKKSVLWDMRYVERGQWSSGEVNMWEDKKPKFRFVSLAPHPKYDGVTTTLYDGLGCSTPFIKVLAKKDFEFVRHVERTTGCEIIITPQTYPKEDPREIGFIGTKESIAEAKKLVLEKLAISRSEQVYVHRVSDAWEEAWNEIRVVVPGQL</sequence>
<evidence type="ECO:0000256" key="1">
    <source>
        <dbReference type="SAM" id="MobiDB-lite"/>
    </source>
</evidence>
<organism evidence="3 4">
    <name type="scientific">Hyaloscypha hepaticicola</name>
    <dbReference type="NCBI Taxonomy" id="2082293"/>
    <lineage>
        <taxon>Eukaryota</taxon>
        <taxon>Fungi</taxon>
        <taxon>Dikarya</taxon>
        <taxon>Ascomycota</taxon>
        <taxon>Pezizomycotina</taxon>
        <taxon>Leotiomycetes</taxon>
        <taxon>Helotiales</taxon>
        <taxon>Hyaloscyphaceae</taxon>
        <taxon>Hyaloscypha</taxon>
    </lineage>
</organism>
<keyword evidence="4" id="KW-1185">Reference proteome</keyword>
<feature type="region of interest" description="Disordered" evidence="1">
    <location>
        <begin position="60"/>
        <end position="88"/>
    </location>
</feature>
<dbReference type="CDD" id="cd00105">
    <property type="entry name" value="KH-I"/>
    <property type="match status" value="1"/>
</dbReference>
<dbReference type="PANTHER" id="PTHR35910:SF6">
    <property type="entry name" value="2EXR DOMAIN-CONTAINING PROTEIN"/>
    <property type="match status" value="1"/>
</dbReference>
<dbReference type="OrthoDB" id="3565000at2759"/>
<dbReference type="GO" id="GO:0003723">
    <property type="term" value="F:RNA binding"/>
    <property type="evidence" value="ECO:0007669"/>
    <property type="project" value="InterPro"/>
</dbReference>
<accession>A0A2J6PM82</accession>
<gene>
    <name evidence="3" type="ORF">NA56DRAFT_693435</name>
</gene>
<dbReference type="InterPro" id="IPR045518">
    <property type="entry name" value="2EXR"/>
</dbReference>
<evidence type="ECO:0000313" key="4">
    <source>
        <dbReference type="Proteomes" id="UP000235672"/>
    </source>
</evidence>
<evidence type="ECO:0000313" key="3">
    <source>
        <dbReference type="EMBL" id="PMD15141.1"/>
    </source>
</evidence>
<feature type="domain" description="2EXR" evidence="2">
    <location>
        <begin position="173"/>
        <end position="257"/>
    </location>
</feature>
<dbReference type="AlphaFoldDB" id="A0A2J6PM82"/>
<dbReference type="SUPFAM" id="SSF54791">
    <property type="entry name" value="Eukaryotic type KH-domain (KH-domain type I)"/>
    <property type="match status" value="1"/>
</dbReference>
<dbReference type="EMBL" id="KZ613515">
    <property type="protein sequence ID" value="PMD15141.1"/>
    <property type="molecule type" value="Genomic_DNA"/>
</dbReference>
<evidence type="ECO:0000259" key="2">
    <source>
        <dbReference type="Pfam" id="PF20150"/>
    </source>
</evidence>
<proteinExistence type="predicted"/>
<feature type="compositionally biased region" description="Basic residues" evidence="1">
    <location>
        <begin position="68"/>
        <end position="79"/>
    </location>
</feature>
<dbReference type="Proteomes" id="UP000235672">
    <property type="component" value="Unassembled WGS sequence"/>
</dbReference>
<name>A0A2J6PM82_9HELO</name>
<dbReference type="InterPro" id="IPR036612">
    <property type="entry name" value="KH_dom_type_1_sf"/>
</dbReference>
<protein>
    <recommendedName>
        <fullName evidence="2">2EXR domain-containing protein</fullName>
    </recommendedName>
</protein>
<dbReference type="PANTHER" id="PTHR35910">
    <property type="entry name" value="2EXR DOMAIN-CONTAINING PROTEIN"/>
    <property type="match status" value="1"/>
</dbReference>